<dbReference type="PANTHER" id="PTHR46889:SF4">
    <property type="entry name" value="TRANSPOSASE INSO FOR INSERTION SEQUENCE ELEMENT IS911B-RELATED"/>
    <property type="match status" value="1"/>
</dbReference>
<dbReference type="Pfam" id="PF13683">
    <property type="entry name" value="rve_3"/>
    <property type="match status" value="1"/>
</dbReference>
<dbReference type="GO" id="GO:0015074">
    <property type="term" value="P:DNA integration"/>
    <property type="evidence" value="ECO:0007669"/>
    <property type="project" value="InterPro"/>
</dbReference>
<dbReference type="InterPro" id="IPR036397">
    <property type="entry name" value="RNaseH_sf"/>
</dbReference>
<dbReference type="InterPro" id="IPR050900">
    <property type="entry name" value="Transposase_IS3/IS150/IS904"/>
</dbReference>
<evidence type="ECO:0000313" key="3">
    <source>
        <dbReference type="Proteomes" id="UP000199251"/>
    </source>
</evidence>
<dbReference type="PROSITE" id="PS50994">
    <property type="entry name" value="INTEGRASE"/>
    <property type="match status" value="1"/>
</dbReference>
<dbReference type="AlphaFoldDB" id="A0A0E3WEC1"/>
<dbReference type="SUPFAM" id="SSF53098">
    <property type="entry name" value="Ribonuclease H-like"/>
    <property type="match status" value="1"/>
</dbReference>
<name>A0A0E3WEC1_MYCLN</name>
<accession>A0A0E3WEC1</accession>
<dbReference type="STRING" id="141349.BN1232_06214"/>
<proteinExistence type="predicted"/>
<gene>
    <name evidence="2" type="ORF">BN1232_06214</name>
</gene>
<dbReference type="InterPro" id="IPR001584">
    <property type="entry name" value="Integrase_cat-core"/>
</dbReference>
<feature type="domain" description="Integrase catalytic" evidence="1">
    <location>
        <begin position="1"/>
        <end position="130"/>
    </location>
</feature>
<reference evidence="2 3" key="1">
    <citation type="submission" date="2015-03" db="EMBL/GenBank/DDBJ databases">
        <authorList>
            <person name="Urmite Genomes"/>
        </authorList>
    </citation>
    <scope>NUCLEOTIDE SEQUENCE [LARGE SCALE GENOMIC DNA]</scope>
    <source>
        <strain evidence="2 3">CSUR P1491</strain>
    </source>
</reference>
<dbReference type="PANTHER" id="PTHR46889">
    <property type="entry name" value="TRANSPOSASE INSF FOR INSERTION SEQUENCE IS3B-RELATED"/>
    <property type="match status" value="1"/>
</dbReference>
<organism evidence="2 3">
    <name type="scientific">Mycobacterium lentiflavum</name>
    <dbReference type="NCBI Taxonomy" id="141349"/>
    <lineage>
        <taxon>Bacteria</taxon>
        <taxon>Bacillati</taxon>
        <taxon>Actinomycetota</taxon>
        <taxon>Actinomycetes</taxon>
        <taxon>Mycobacteriales</taxon>
        <taxon>Mycobacteriaceae</taxon>
        <taxon>Mycobacterium</taxon>
        <taxon>Mycobacterium simiae complex</taxon>
    </lineage>
</organism>
<dbReference type="GO" id="GO:0003676">
    <property type="term" value="F:nucleic acid binding"/>
    <property type="evidence" value="ECO:0007669"/>
    <property type="project" value="InterPro"/>
</dbReference>
<sequence>MIVARTFSTTADTALVNNAVNMAVDNRTRSGSTILHADHGTQFTSWSFGENMRRWGLLGSFGTVGDCFDNAAMESFWARMQVELLNTRRWATTVELAAAMADYIDNFYNAERRHSYLGNISPTEFETLWTSTYSIPQLA</sequence>
<dbReference type="Gene3D" id="3.30.420.10">
    <property type="entry name" value="Ribonuclease H-like superfamily/Ribonuclease H"/>
    <property type="match status" value="1"/>
</dbReference>
<dbReference type="Proteomes" id="UP000199251">
    <property type="component" value="Unassembled WGS sequence"/>
</dbReference>
<dbReference type="EMBL" id="CTEE01000002">
    <property type="protein sequence ID" value="CQD24423.1"/>
    <property type="molecule type" value="Genomic_DNA"/>
</dbReference>
<evidence type="ECO:0000313" key="2">
    <source>
        <dbReference type="EMBL" id="CQD24423.1"/>
    </source>
</evidence>
<evidence type="ECO:0000259" key="1">
    <source>
        <dbReference type="PROSITE" id="PS50994"/>
    </source>
</evidence>
<dbReference type="InterPro" id="IPR012337">
    <property type="entry name" value="RNaseH-like_sf"/>
</dbReference>
<protein>
    <submittedName>
        <fullName evidence="2">Transposase</fullName>
    </submittedName>
</protein>